<gene>
    <name evidence="4" type="ORF">QTO34_020197</name>
</gene>
<dbReference type="CDD" id="cd04986">
    <property type="entry name" value="IgC1_CH2_IgA"/>
    <property type="match status" value="1"/>
</dbReference>
<organism evidence="4 5">
    <name type="scientific">Cnephaeus nilssonii</name>
    <name type="common">Northern bat</name>
    <name type="synonym">Eptesicus nilssonii</name>
    <dbReference type="NCBI Taxonomy" id="3371016"/>
    <lineage>
        <taxon>Eukaryota</taxon>
        <taxon>Metazoa</taxon>
        <taxon>Chordata</taxon>
        <taxon>Craniata</taxon>
        <taxon>Vertebrata</taxon>
        <taxon>Euteleostomi</taxon>
        <taxon>Mammalia</taxon>
        <taxon>Eutheria</taxon>
        <taxon>Laurasiatheria</taxon>
        <taxon>Chiroptera</taxon>
        <taxon>Yangochiroptera</taxon>
        <taxon>Vespertilionidae</taxon>
        <taxon>Cnephaeus</taxon>
    </lineage>
</organism>
<dbReference type="FunFam" id="2.60.40.10:FF:000998">
    <property type="entry name" value="Immunoglobulin heavy constant epsilon"/>
    <property type="match status" value="1"/>
</dbReference>
<dbReference type="InterPro" id="IPR050380">
    <property type="entry name" value="Immune_Resp_Modulators"/>
</dbReference>
<dbReference type="Pfam" id="PF07654">
    <property type="entry name" value="C1-set"/>
    <property type="match status" value="2"/>
</dbReference>
<protein>
    <recommendedName>
        <fullName evidence="3">Ig-like domain-containing protein</fullName>
    </recommendedName>
</protein>
<feature type="region of interest" description="Disordered" evidence="2">
    <location>
        <begin position="221"/>
        <end position="258"/>
    </location>
</feature>
<dbReference type="InterPro" id="IPR013783">
    <property type="entry name" value="Ig-like_fold"/>
</dbReference>
<dbReference type="FunFam" id="2.60.40.10:FF:000463">
    <property type="entry name" value="Immunoglobulin heavy constant gamma 1"/>
    <property type="match status" value="1"/>
</dbReference>
<dbReference type="PANTHER" id="PTHR23411">
    <property type="entry name" value="TAPASIN"/>
    <property type="match status" value="1"/>
</dbReference>
<feature type="domain" description="Ig-like" evidence="3">
    <location>
        <begin position="256"/>
        <end position="358"/>
    </location>
</feature>
<dbReference type="SMART" id="SM00407">
    <property type="entry name" value="IGc1"/>
    <property type="match status" value="3"/>
</dbReference>
<evidence type="ECO:0000256" key="1">
    <source>
        <dbReference type="ARBA" id="ARBA00023319"/>
    </source>
</evidence>
<dbReference type="PROSITE" id="PS50835">
    <property type="entry name" value="IG_LIKE"/>
    <property type="match status" value="3"/>
</dbReference>
<comment type="caution">
    <text evidence="4">The sequence shown here is derived from an EMBL/GenBank/DDBJ whole genome shotgun (WGS) entry which is preliminary data.</text>
</comment>
<evidence type="ECO:0000313" key="4">
    <source>
        <dbReference type="EMBL" id="KAK1339514.1"/>
    </source>
</evidence>
<dbReference type="InterPro" id="IPR003006">
    <property type="entry name" value="Ig/MHC_CS"/>
</dbReference>
<evidence type="ECO:0000259" key="3">
    <source>
        <dbReference type="PROSITE" id="PS50835"/>
    </source>
</evidence>
<dbReference type="InterPro" id="IPR007110">
    <property type="entry name" value="Ig-like_dom"/>
</dbReference>
<accession>A0AA40HY43</accession>
<reference evidence="4" key="1">
    <citation type="submission" date="2023-06" db="EMBL/GenBank/DDBJ databases">
        <title>Reference genome for the Northern bat (Eptesicus nilssonii), a most northern bat species.</title>
        <authorList>
            <person name="Laine V.N."/>
            <person name="Pulliainen A.T."/>
            <person name="Lilley T.M."/>
        </authorList>
    </citation>
    <scope>NUCLEOTIDE SEQUENCE</scope>
    <source>
        <strain evidence="4">BLF_Eptnil</strain>
        <tissue evidence="4">Kidney</tissue>
    </source>
</reference>
<dbReference type="PROSITE" id="PS00290">
    <property type="entry name" value="IG_MHC"/>
    <property type="match status" value="2"/>
</dbReference>
<feature type="domain" description="Ig-like" evidence="3">
    <location>
        <begin position="138"/>
        <end position="228"/>
    </location>
</feature>
<dbReference type="AlphaFoldDB" id="A0AA40HY43"/>
<dbReference type="Pfam" id="PF00047">
    <property type="entry name" value="ig"/>
    <property type="match status" value="1"/>
</dbReference>
<feature type="domain" description="Ig-like" evidence="3">
    <location>
        <begin position="29"/>
        <end position="122"/>
    </location>
</feature>
<keyword evidence="5" id="KW-1185">Reference proteome</keyword>
<name>A0AA40HY43_CNENI</name>
<dbReference type="InterPro" id="IPR003597">
    <property type="entry name" value="Ig_C1-set"/>
</dbReference>
<dbReference type="SUPFAM" id="SSF48726">
    <property type="entry name" value="Immunoglobulin"/>
    <property type="match status" value="3"/>
</dbReference>
<sequence length="381" mass="41079">MAVGIVPSAWGCQGSHGVSCVAANNPTSPTLFPLTFRSTKPSDPVVIGCLVQDFLPSKPVDVTWDSSGSGTSISNVLPMFTSRGLYTMVSQLTLPADQCPESGIMKCHVRHNSGPSQTKDVPCQVPPTPPPTCSCCQPRLTLRPPALEDLLLGSDANLTCTLSGLREPQGASFTWQPTGGKKAIQQAPQSDACGCYSVSSVLPGCADPWNRGQRFSCTATHPEAKSRTHRHHRQSLRWAGPHPRGARSPHGSTNPPQVHLLPPPSEELALNELVTLTCVVRGFYPEDVLVRWLHESQELPREKYQTWSPLPEAGQGGATFATTSVLRVDTEAWKNGDNYSCMVGHEALPLSFTQKTINRLAGKPTHVNVSVVMSEVDGICY</sequence>
<dbReference type="InterPro" id="IPR013151">
    <property type="entry name" value="Immunoglobulin_dom"/>
</dbReference>
<keyword evidence="1" id="KW-0393">Immunoglobulin domain</keyword>
<dbReference type="CDD" id="cd05768">
    <property type="entry name" value="IgC1_CH3_IgAGD_CH4_IgAEM"/>
    <property type="match status" value="1"/>
</dbReference>
<dbReference type="InterPro" id="IPR036179">
    <property type="entry name" value="Ig-like_dom_sf"/>
</dbReference>
<dbReference type="EMBL" id="JAULJE010000009">
    <property type="protein sequence ID" value="KAK1339514.1"/>
    <property type="molecule type" value="Genomic_DNA"/>
</dbReference>
<evidence type="ECO:0000313" key="5">
    <source>
        <dbReference type="Proteomes" id="UP001177744"/>
    </source>
</evidence>
<proteinExistence type="predicted"/>
<evidence type="ECO:0000256" key="2">
    <source>
        <dbReference type="SAM" id="MobiDB-lite"/>
    </source>
</evidence>
<dbReference type="Proteomes" id="UP001177744">
    <property type="component" value="Unassembled WGS sequence"/>
</dbReference>
<dbReference type="Gene3D" id="2.60.40.10">
    <property type="entry name" value="Immunoglobulins"/>
    <property type="match status" value="3"/>
</dbReference>